<evidence type="ECO:0000313" key="3">
    <source>
        <dbReference type="Proteomes" id="UP000823521"/>
    </source>
</evidence>
<comment type="caution">
    <text evidence="2">The sequence shown here is derived from an EMBL/GenBank/DDBJ whole genome shotgun (WGS) entry which is preliminary data.</text>
</comment>
<feature type="signal peptide" evidence="1">
    <location>
        <begin position="1"/>
        <end position="35"/>
    </location>
</feature>
<evidence type="ECO:0000313" key="2">
    <source>
        <dbReference type="EMBL" id="MBO4209776.1"/>
    </source>
</evidence>
<protein>
    <submittedName>
        <fullName evidence="2">Uncharacterized protein</fullName>
    </submittedName>
</protein>
<dbReference type="EMBL" id="WVUH01000348">
    <property type="protein sequence ID" value="MBO4209776.1"/>
    <property type="molecule type" value="Genomic_DNA"/>
</dbReference>
<keyword evidence="1" id="KW-0732">Signal</keyword>
<gene>
    <name evidence="2" type="ORF">GSF22_27855</name>
</gene>
<reference evidence="2 3" key="1">
    <citation type="submission" date="2019-12" db="EMBL/GenBank/DDBJ databases">
        <title>Whole genome sequencing of endophytic Actinobacterium Micromonospora sp. MPMI6T.</title>
        <authorList>
            <person name="Evv R."/>
            <person name="Podile A.R."/>
        </authorList>
    </citation>
    <scope>NUCLEOTIDE SEQUENCE [LARGE SCALE GENOMIC DNA]</scope>
    <source>
        <strain evidence="2 3">MPMI6</strain>
    </source>
</reference>
<sequence>MTTRRSRVRSRAGRLILAALLAASTTLTLGSTAGADRTDGDVGTLTPRDVYMTDYPGDPAIEPNTPSASYWNSPDVRVCPTPVPCSSGLTAPAFTTSYIFVTLRNPGPYGSGTDVGTLRAYFTTMGTTAVWPTNWTPLNSAIVTVPSGVTTVMLPWTTSSPGLVSTLYRWVSTDDPMLYEGPNAYQNTQFNNNVAWKNFSVI</sequence>
<evidence type="ECO:0000256" key="1">
    <source>
        <dbReference type="SAM" id="SignalP"/>
    </source>
</evidence>
<proteinExistence type="predicted"/>
<name>A0ABS3VYZ2_MICEH</name>
<organism evidence="2 3">
    <name type="scientific">Micromonospora echinofusca</name>
    <dbReference type="NCBI Taxonomy" id="47858"/>
    <lineage>
        <taxon>Bacteria</taxon>
        <taxon>Bacillati</taxon>
        <taxon>Actinomycetota</taxon>
        <taxon>Actinomycetes</taxon>
        <taxon>Micromonosporales</taxon>
        <taxon>Micromonosporaceae</taxon>
        <taxon>Micromonospora</taxon>
    </lineage>
</organism>
<dbReference type="Proteomes" id="UP000823521">
    <property type="component" value="Unassembled WGS sequence"/>
</dbReference>
<accession>A0ABS3VYZ2</accession>
<keyword evidence="3" id="KW-1185">Reference proteome</keyword>
<dbReference type="RefSeq" id="WP_208816727.1">
    <property type="nucleotide sequence ID" value="NZ_WVUH01000348.1"/>
</dbReference>
<feature type="chain" id="PRO_5046307004" evidence="1">
    <location>
        <begin position="36"/>
        <end position="202"/>
    </location>
</feature>